<comment type="caution">
    <text evidence="1">The sequence shown here is derived from an EMBL/GenBank/DDBJ whole genome shotgun (WGS) entry which is preliminary data.</text>
</comment>
<keyword evidence="1" id="KW-0966">Cell projection</keyword>
<dbReference type="Pfam" id="PF06366">
    <property type="entry name" value="FlhE"/>
    <property type="match status" value="1"/>
</dbReference>
<gene>
    <name evidence="1" type="ORF">V6243_01050</name>
</gene>
<accession>A0ABU9GAA0</accession>
<dbReference type="RefSeq" id="WP_341541642.1">
    <property type="nucleotide sequence ID" value="NZ_JBAKAP010000001.1"/>
</dbReference>
<proteinExistence type="predicted"/>
<keyword evidence="1" id="KW-0282">Flagellum</keyword>
<name>A0ABU9GAA0_COBMA</name>
<organism evidence="1 2">
    <name type="scientific">Cobetia marina</name>
    <name type="common">Deleya marina</name>
    <dbReference type="NCBI Taxonomy" id="28258"/>
    <lineage>
        <taxon>Bacteria</taxon>
        <taxon>Pseudomonadati</taxon>
        <taxon>Pseudomonadota</taxon>
        <taxon>Gammaproteobacteria</taxon>
        <taxon>Oceanospirillales</taxon>
        <taxon>Halomonadaceae</taxon>
        <taxon>Cobetia</taxon>
    </lineage>
</organism>
<keyword evidence="1" id="KW-0969">Cilium</keyword>
<keyword evidence="2" id="KW-1185">Reference proteome</keyword>
<dbReference type="Proteomes" id="UP001378242">
    <property type="component" value="Unassembled WGS sequence"/>
</dbReference>
<dbReference type="InterPro" id="IPR009420">
    <property type="entry name" value="FlhE"/>
</dbReference>
<reference evidence="1 2" key="1">
    <citation type="submission" date="2024-02" db="EMBL/GenBank/DDBJ databases">
        <title>Bacteria isolated from the canopy kelp, Nereocystis luetkeana.</title>
        <authorList>
            <person name="Pfister C.A."/>
            <person name="Younker I.T."/>
            <person name="Light S.H."/>
        </authorList>
    </citation>
    <scope>NUCLEOTIDE SEQUENCE [LARGE SCALE GENOMIC DNA]</scope>
    <source>
        <strain evidence="1 2">TI.5.07</strain>
    </source>
</reference>
<evidence type="ECO:0000313" key="2">
    <source>
        <dbReference type="Proteomes" id="UP001378242"/>
    </source>
</evidence>
<protein>
    <submittedName>
        <fullName evidence="1">Flagellar protein FlhE</fullName>
    </submittedName>
</protein>
<evidence type="ECO:0000313" key="1">
    <source>
        <dbReference type="EMBL" id="MEL0615398.1"/>
    </source>
</evidence>
<dbReference type="EMBL" id="JBAKAP010000001">
    <property type="protein sequence ID" value="MEL0615398.1"/>
    <property type="molecule type" value="Genomic_DNA"/>
</dbReference>
<sequence>MFHPFSFLLRPDTESATWRPGRRVPMVMAAAVLLGAFGAVPSVQAGSAAVMMSVESVTIRERGEWYTRKLAIGPAVRDSGLMAPERTRIGAIHWRYHLPSAPGEWQVMLCQASHCALLDARRGKLTLPETILATAPFSLRVYRNGCGVLAPAAQLEDIQLVLEVESLG</sequence>